<evidence type="ECO:0000313" key="3">
    <source>
        <dbReference type="Proteomes" id="UP000602532"/>
    </source>
</evidence>
<proteinExistence type="predicted"/>
<dbReference type="RefSeq" id="WP_191765850.1">
    <property type="nucleotide sequence ID" value="NZ_JACSPM010000002.1"/>
</dbReference>
<evidence type="ECO:0000313" key="2">
    <source>
        <dbReference type="EMBL" id="MBD8023513.1"/>
    </source>
</evidence>
<sequence length="137" mass="14971">MTFPPPAVPLFVYGSLRPGMALWEAIRAHVIRSRPATLRGRLFWDAGGEWPVLVLGDDGAGLVRGELLSLQPGDEVNRVIVDEELLYGYDARWLPVATDEGELDALVLVWNRPDGLGPEIAHGDFVRATAERAAAQT</sequence>
<gene>
    <name evidence="2" type="ORF">H9622_07925</name>
</gene>
<dbReference type="EMBL" id="JACSPM010000002">
    <property type="protein sequence ID" value="MBD8023513.1"/>
    <property type="molecule type" value="Genomic_DNA"/>
</dbReference>
<feature type="domain" description="Gamma-glutamylcyclotransferase AIG2-like" evidence="1">
    <location>
        <begin position="10"/>
        <end position="126"/>
    </location>
</feature>
<dbReference type="CDD" id="cd06661">
    <property type="entry name" value="GGCT_like"/>
    <property type="match status" value="1"/>
</dbReference>
<dbReference type="SUPFAM" id="SSF110857">
    <property type="entry name" value="Gamma-glutamyl cyclotransferase-like"/>
    <property type="match status" value="1"/>
</dbReference>
<dbReference type="Gene3D" id="3.10.490.10">
    <property type="entry name" value="Gamma-glutamyl cyclotransferase-like"/>
    <property type="match status" value="1"/>
</dbReference>
<dbReference type="InterPro" id="IPR036568">
    <property type="entry name" value="GGCT-like_sf"/>
</dbReference>
<dbReference type="InterPro" id="IPR013024">
    <property type="entry name" value="GGCT-like"/>
</dbReference>
<organism evidence="2 3">
    <name type="scientific">Microbacterium gallinarum</name>
    <dbReference type="NCBI Taxonomy" id="2762209"/>
    <lineage>
        <taxon>Bacteria</taxon>
        <taxon>Bacillati</taxon>
        <taxon>Actinomycetota</taxon>
        <taxon>Actinomycetes</taxon>
        <taxon>Micrococcales</taxon>
        <taxon>Microbacteriaceae</taxon>
        <taxon>Microbacterium</taxon>
    </lineage>
</organism>
<dbReference type="Proteomes" id="UP000602532">
    <property type="component" value="Unassembled WGS sequence"/>
</dbReference>
<evidence type="ECO:0000259" key="1">
    <source>
        <dbReference type="Pfam" id="PF06094"/>
    </source>
</evidence>
<dbReference type="Pfam" id="PF06094">
    <property type="entry name" value="GGACT"/>
    <property type="match status" value="1"/>
</dbReference>
<keyword evidence="3" id="KW-1185">Reference proteome</keyword>
<name>A0ABR8X2I5_9MICO</name>
<dbReference type="InterPro" id="IPR009288">
    <property type="entry name" value="AIG2-like_dom"/>
</dbReference>
<protein>
    <submittedName>
        <fullName evidence="2">Gamma-glutamylcyclotransferase</fullName>
    </submittedName>
</protein>
<reference evidence="2 3" key="1">
    <citation type="submission" date="2020-08" db="EMBL/GenBank/DDBJ databases">
        <title>A Genomic Blueprint of the Chicken Gut Microbiome.</title>
        <authorList>
            <person name="Gilroy R."/>
            <person name="Ravi A."/>
            <person name="Getino M."/>
            <person name="Pursley I."/>
            <person name="Horton D.L."/>
            <person name="Alikhan N.-F."/>
            <person name="Baker D."/>
            <person name="Gharbi K."/>
            <person name="Hall N."/>
            <person name="Watson M."/>
            <person name="Adriaenssens E.M."/>
            <person name="Foster-Nyarko E."/>
            <person name="Jarju S."/>
            <person name="Secka A."/>
            <person name="Antonio M."/>
            <person name="Oren A."/>
            <person name="Chaudhuri R."/>
            <person name="La Ragione R.M."/>
            <person name="Hildebrand F."/>
            <person name="Pallen M.J."/>
        </authorList>
    </citation>
    <scope>NUCLEOTIDE SEQUENCE [LARGE SCALE GENOMIC DNA]</scope>
    <source>
        <strain evidence="2 3">Sa1CUA4</strain>
    </source>
</reference>
<accession>A0ABR8X2I5</accession>
<comment type="caution">
    <text evidence="2">The sequence shown here is derived from an EMBL/GenBank/DDBJ whole genome shotgun (WGS) entry which is preliminary data.</text>
</comment>